<dbReference type="Gene3D" id="1.10.260.40">
    <property type="entry name" value="lambda repressor-like DNA-binding domains"/>
    <property type="match status" value="1"/>
</dbReference>
<evidence type="ECO:0000313" key="3">
    <source>
        <dbReference type="Proteomes" id="UP000265882"/>
    </source>
</evidence>
<evidence type="ECO:0000313" key="2">
    <source>
        <dbReference type="EMBL" id="RJP22464.1"/>
    </source>
</evidence>
<dbReference type="InterPro" id="IPR010982">
    <property type="entry name" value="Lambda_DNA-bd_dom_sf"/>
</dbReference>
<accession>A0A3A4P3A4</accession>
<dbReference type="GO" id="GO:0003677">
    <property type="term" value="F:DNA binding"/>
    <property type="evidence" value="ECO:0007669"/>
    <property type="project" value="InterPro"/>
</dbReference>
<dbReference type="PROSITE" id="PS50943">
    <property type="entry name" value="HTH_CROC1"/>
    <property type="match status" value="1"/>
</dbReference>
<name>A0A3A4P3A4_ABYX5</name>
<dbReference type="Pfam" id="PF01381">
    <property type="entry name" value="HTH_3"/>
    <property type="match status" value="1"/>
</dbReference>
<dbReference type="AlphaFoldDB" id="A0A3A4P3A4"/>
<organism evidence="2 3">
    <name type="scientific">Abyssobacteria bacterium (strain SURF_5)</name>
    <dbReference type="NCBI Taxonomy" id="2093360"/>
    <lineage>
        <taxon>Bacteria</taxon>
        <taxon>Pseudomonadati</taxon>
        <taxon>Candidatus Hydrogenedentota</taxon>
        <taxon>Candidatus Abyssobacteria</taxon>
    </lineage>
</organism>
<evidence type="ECO:0000259" key="1">
    <source>
        <dbReference type="PROSITE" id="PS50943"/>
    </source>
</evidence>
<dbReference type="SMART" id="SM00530">
    <property type="entry name" value="HTH_XRE"/>
    <property type="match status" value="1"/>
</dbReference>
<dbReference type="CDD" id="cd00093">
    <property type="entry name" value="HTH_XRE"/>
    <property type="match status" value="1"/>
</dbReference>
<reference evidence="2 3" key="1">
    <citation type="journal article" date="2017" name="ISME J.">
        <title>Energy and carbon metabolisms in a deep terrestrial subsurface fluid microbial community.</title>
        <authorList>
            <person name="Momper L."/>
            <person name="Jungbluth S.P."/>
            <person name="Lee M.D."/>
            <person name="Amend J.P."/>
        </authorList>
    </citation>
    <scope>NUCLEOTIDE SEQUENCE [LARGE SCALE GENOMIC DNA]</scope>
    <source>
        <strain evidence="2">SURF_5</strain>
    </source>
</reference>
<proteinExistence type="predicted"/>
<sequence>MSIGKIIRKRRQEIGMKANELAKRIGVSQSFLSNIENDLKIPRFLLLHKIANELKMSMGAFDDIGGEAKSFSAKGMKASNRELAILRDPAFAPLFEREDLGELSALAKKELAEFYREIKLHDSDKRNPDGTLKE</sequence>
<feature type="domain" description="HTH cro/C1-type" evidence="1">
    <location>
        <begin position="7"/>
        <end position="61"/>
    </location>
</feature>
<dbReference type="SUPFAM" id="SSF47413">
    <property type="entry name" value="lambda repressor-like DNA-binding domains"/>
    <property type="match status" value="1"/>
</dbReference>
<dbReference type="InterPro" id="IPR001387">
    <property type="entry name" value="Cro/C1-type_HTH"/>
</dbReference>
<gene>
    <name evidence="2" type="ORF">C4520_08150</name>
</gene>
<protein>
    <submittedName>
        <fullName evidence="2">XRE family transcriptional regulator</fullName>
    </submittedName>
</protein>
<dbReference type="Proteomes" id="UP000265882">
    <property type="component" value="Unassembled WGS sequence"/>
</dbReference>
<dbReference type="EMBL" id="QZKU01000057">
    <property type="protein sequence ID" value="RJP22464.1"/>
    <property type="molecule type" value="Genomic_DNA"/>
</dbReference>
<comment type="caution">
    <text evidence="2">The sequence shown here is derived from an EMBL/GenBank/DDBJ whole genome shotgun (WGS) entry which is preliminary data.</text>
</comment>